<proteinExistence type="predicted"/>
<dbReference type="GO" id="GO:0046914">
    <property type="term" value="F:transition metal ion binding"/>
    <property type="evidence" value="ECO:0007669"/>
    <property type="project" value="InterPro"/>
</dbReference>
<name>A0A511JBA3_9CELL</name>
<reference evidence="3 4" key="1">
    <citation type="submission" date="2019-07" db="EMBL/GenBank/DDBJ databases">
        <title>Whole genome shotgun sequence of Cellulomonas composti NBRC 100758.</title>
        <authorList>
            <person name="Hosoyama A."/>
            <person name="Uohara A."/>
            <person name="Ohji S."/>
            <person name="Ichikawa N."/>
        </authorList>
    </citation>
    <scope>NUCLEOTIDE SEQUENCE [LARGE SCALE GENOMIC DNA]</scope>
    <source>
        <strain evidence="3 4">NBRC 100758</strain>
    </source>
</reference>
<dbReference type="AlphaFoldDB" id="A0A511JBA3"/>
<dbReference type="InterPro" id="IPR008988">
    <property type="entry name" value="Transcriptional_repressor_C"/>
</dbReference>
<gene>
    <name evidence="3" type="ORF">CCO02nite_19290</name>
</gene>
<dbReference type="Gene3D" id="2.30.30.90">
    <property type="match status" value="1"/>
</dbReference>
<dbReference type="Proteomes" id="UP000321720">
    <property type="component" value="Unassembled WGS sequence"/>
</dbReference>
<feature type="domain" description="Ferrous iron transporter FeoA-like" evidence="2">
    <location>
        <begin position="4"/>
        <end position="58"/>
    </location>
</feature>
<organism evidence="3 4">
    <name type="scientific">Cellulomonas composti</name>
    <dbReference type="NCBI Taxonomy" id="266130"/>
    <lineage>
        <taxon>Bacteria</taxon>
        <taxon>Bacillati</taxon>
        <taxon>Actinomycetota</taxon>
        <taxon>Actinomycetes</taxon>
        <taxon>Micrococcales</taxon>
        <taxon>Cellulomonadaceae</taxon>
        <taxon>Cellulomonas</taxon>
    </lineage>
</organism>
<protein>
    <recommendedName>
        <fullName evidence="2">Ferrous iron transporter FeoA-like domain-containing protein</fullName>
    </recommendedName>
</protein>
<dbReference type="InterPro" id="IPR007167">
    <property type="entry name" value="Fe-transptr_FeoA-like"/>
</dbReference>
<dbReference type="Pfam" id="PF04023">
    <property type="entry name" value="FeoA"/>
    <property type="match status" value="1"/>
</dbReference>
<dbReference type="SUPFAM" id="SSF50037">
    <property type="entry name" value="C-terminal domain of transcriptional repressors"/>
    <property type="match status" value="1"/>
</dbReference>
<sequence>MVDVDLDDPVRRRFRTLGLAPGAVVQVTHRGAFGGRVVGVGADRLAIDAGTCRRVAVELVVPVSPLRVGGVS</sequence>
<evidence type="ECO:0000313" key="4">
    <source>
        <dbReference type="Proteomes" id="UP000321720"/>
    </source>
</evidence>
<keyword evidence="1" id="KW-0408">Iron</keyword>
<dbReference type="EMBL" id="BJWG01000008">
    <property type="protein sequence ID" value="GEL95271.1"/>
    <property type="molecule type" value="Genomic_DNA"/>
</dbReference>
<accession>A0A511JBA3</accession>
<keyword evidence="4" id="KW-1185">Reference proteome</keyword>
<evidence type="ECO:0000313" key="3">
    <source>
        <dbReference type="EMBL" id="GEL95271.1"/>
    </source>
</evidence>
<comment type="caution">
    <text evidence="3">The sequence shown here is derived from an EMBL/GenBank/DDBJ whole genome shotgun (WGS) entry which is preliminary data.</text>
</comment>
<dbReference type="InterPro" id="IPR038157">
    <property type="entry name" value="FeoA_core_dom"/>
</dbReference>
<evidence type="ECO:0000259" key="2">
    <source>
        <dbReference type="Pfam" id="PF04023"/>
    </source>
</evidence>
<evidence type="ECO:0000256" key="1">
    <source>
        <dbReference type="ARBA" id="ARBA00023004"/>
    </source>
</evidence>